<name>A0A401GC26_9APHY</name>
<comment type="caution">
    <text evidence="2">The sequence shown here is derived from an EMBL/GenBank/DDBJ whole genome shotgun (WGS) entry which is preliminary data.</text>
</comment>
<dbReference type="STRING" id="139825.A0A401GC26"/>
<reference evidence="2 3" key="1">
    <citation type="journal article" date="2018" name="Sci. Rep.">
        <title>Genome sequence of the cauliflower mushroom Sparassis crispa (Hanabiratake) and its association with beneficial usage.</title>
        <authorList>
            <person name="Kiyama R."/>
            <person name="Furutani Y."/>
            <person name="Kawaguchi K."/>
            <person name="Nakanishi T."/>
        </authorList>
    </citation>
    <scope>NUCLEOTIDE SEQUENCE [LARGE SCALE GENOMIC DNA]</scope>
</reference>
<dbReference type="EMBL" id="BFAD01000002">
    <property type="protein sequence ID" value="GBE79707.1"/>
    <property type="molecule type" value="Genomic_DNA"/>
</dbReference>
<keyword evidence="3" id="KW-1185">Reference proteome</keyword>
<gene>
    <name evidence="2" type="ORF">SCP_0209080</name>
</gene>
<evidence type="ECO:0000256" key="1">
    <source>
        <dbReference type="SAM" id="Phobius"/>
    </source>
</evidence>
<dbReference type="InterPro" id="IPR029058">
    <property type="entry name" value="AB_hydrolase_fold"/>
</dbReference>
<sequence>MELQQDGKLAETVFYDISERLHPRPKRDVSFYLVLVGAVLPIWFMVPLSWAYVIYTLRTGQIWALGWCGRTLFIAALCEVFFNVHHCVLAWYIAPSSSLPLHSLGELRSAFKRMLRAGLVSLPEVGCNHEPSKLAKSTISDDFIHLRYDDPRAVDFRNYLRTWFGKVPWSSIRRHEFYAWLYWSIFNARFTSFDQVPEPHQLALRDVLHMIELRSGSTIPEGSNPAAKPILLTLDPVCVYSRPLVWYAGVMVCNLLSRVYLMTQWDVTFGTYNGLDYVLRVPPHWSSATGPRPVVFLHGLGLGLAHYQPFISQLLRSLPNHPILIPLQPHISQQIFHPHYLKPMNRRVMSECLAGLMNKLGWVRLEEGCPQSLPKPQPYTRNGEKVTQMQSPLGVTMLSHSNGSFVHAWMLKRHPELITRSCFVDPVAFCSWEGDVCYNFLYRPCSTGIDLLMKYYVGTELGVANVLQRHFDWYSNSLWYEDIPNALDPTKTMFFLGGKDSILNAKRIKRYLTEHGVLKGLWFEPNLRHGQILLPSSPGHHALLRWLHNHEVPVDAPSLS</sequence>
<dbReference type="AlphaFoldDB" id="A0A401GC26"/>
<feature type="transmembrane region" description="Helical" evidence="1">
    <location>
        <begin position="31"/>
        <end position="55"/>
    </location>
</feature>
<dbReference type="Gene3D" id="3.40.50.1820">
    <property type="entry name" value="alpha/beta hydrolase"/>
    <property type="match status" value="1"/>
</dbReference>
<dbReference type="GeneID" id="38776624"/>
<feature type="transmembrane region" description="Helical" evidence="1">
    <location>
        <begin position="67"/>
        <end position="94"/>
    </location>
</feature>
<evidence type="ECO:0008006" key="4">
    <source>
        <dbReference type="Google" id="ProtNLM"/>
    </source>
</evidence>
<keyword evidence="1" id="KW-1133">Transmembrane helix</keyword>
<evidence type="ECO:0000313" key="3">
    <source>
        <dbReference type="Proteomes" id="UP000287166"/>
    </source>
</evidence>
<keyword evidence="1" id="KW-0812">Transmembrane</keyword>
<proteinExistence type="predicted"/>
<organism evidence="2 3">
    <name type="scientific">Sparassis crispa</name>
    <dbReference type="NCBI Taxonomy" id="139825"/>
    <lineage>
        <taxon>Eukaryota</taxon>
        <taxon>Fungi</taxon>
        <taxon>Dikarya</taxon>
        <taxon>Basidiomycota</taxon>
        <taxon>Agaricomycotina</taxon>
        <taxon>Agaricomycetes</taxon>
        <taxon>Polyporales</taxon>
        <taxon>Sparassidaceae</taxon>
        <taxon>Sparassis</taxon>
    </lineage>
</organism>
<dbReference type="Proteomes" id="UP000287166">
    <property type="component" value="Unassembled WGS sequence"/>
</dbReference>
<dbReference type="SUPFAM" id="SSF53474">
    <property type="entry name" value="alpha/beta-Hydrolases"/>
    <property type="match status" value="1"/>
</dbReference>
<dbReference type="PANTHER" id="PTHR37471:SF1">
    <property type="entry name" value="AB HYDROLASE-1 DOMAIN-CONTAINING PROTEIN"/>
    <property type="match status" value="1"/>
</dbReference>
<accession>A0A401GC26</accession>
<keyword evidence="1" id="KW-0472">Membrane</keyword>
<dbReference type="RefSeq" id="XP_027610620.1">
    <property type="nucleotide sequence ID" value="XM_027754819.1"/>
</dbReference>
<protein>
    <recommendedName>
        <fullName evidence="4">Alpha/beta-hydrolase</fullName>
    </recommendedName>
</protein>
<dbReference type="InParanoid" id="A0A401GC26"/>
<evidence type="ECO:0000313" key="2">
    <source>
        <dbReference type="EMBL" id="GBE79707.1"/>
    </source>
</evidence>
<dbReference type="PANTHER" id="PTHR37471">
    <property type="entry name" value="UNNAMED PRODUCT"/>
    <property type="match status" value="1"/>
</dbReference>
<dbReference type="OrthoDB" id="6431331at2759"/>